<evidence type="ECO:0000313" key="3">
    <source>
        <dbReference type="EMBL" id="XCP97599.1"/>
    </source>
</evidence>
<dbReference type="PANTHER" id="PTHR43155:SF2">
    <property type="entry name" value="CYCLIC DI-GMP PHOSPHODIESTERASE PA4108"/>
    <property type="match status" value="1"/>
</dbReference>
<dbReference type="PROSITE" id="PS51832">
    <property type="entry name" value="HD_GYP"/>
    <property type="match status" value="1"/>
</dbReference>
<dbReference type="InterPro" id="IPR037522">
    <property type="entry name" value="HD_GYP_dom"/>
</dbReference>
<dbReference type="NCBIfam" id="TIGR00277">
    <property type="entry name" value="HDIG"/>
    <property type="match status" value="1"/>
</dbReference>
<accession>A0AAU8NLL0</accession>
<gene>
    <name evidence="3" type="ORF">ABXS70_13255</name>
</gene>
<name>A0AAU8NLL0_9BACL</name>
<dbReference type="CDD" id="cd00077">
    <property type="entry name" value="HDc"/>
    <property type="match status" value="1"/>
</dbReference>
<dbReference type="SUPFAM" id="SSF109604">
    <property type="entry name" value="HD-domain/PDEase-like"/>
    <property type="match status" value="1"/>
</dbReference>
<sequence>MRIHIMNLQDGDRLTADTFSDAGLHILGKGTVIRSDDITLLMQHRVDYVDIELRDEGITEAEFFAASMKQTQGSSSSTNGTSSKEQPPEEEMKSQFLQTVHNYQNAFLEALTVGKFNATMVDDALQPMVEGLDEQKDVVHLLMMLERDDVNNYTHSIQVGLLSFYIASWMGYSQSESYLISRGGYLHDIGKCKVSHRIRNKTEPLTADEQLELQRHTIYGHEIIKNSMTDEATALVALQHHEREDGSGFPMQLGKGEIHPYTQIVSVADIYIGMRSGNHGASNPNLINNLRDIYSMGFGKLNEKPVQALMQHLLPNFIGKQVLLSNGEKGVIVMNNASDIFKPLIKVESEEYRDLSKERTLSINELLI</sequence>
<evidence type="ECO:0000259" key="2">
    <source>
        <dbReference type="PROSITE" id="PS51832"/>
    </source>
</evidence>
<dbReference type="AlphaFoldDB" id="A0AAU8NLL0"/>
<dbReference type="RefSeq" id="WP_342555796.1">
    <property type="nucleotide sequence ID" value="NZ_CP159992.1"/>
</dbReference>
<dbReference type="Gene3D" id="1.10.3210.10">
    <property type="entry name" value="Hypothetical protein af1432"/>
    <property type="match status" value="1"/>
</dbReference>
<dbReference type="InterPro" id="IPR006674">
    <property type="entry name" value="HD_domain"/>
</dbReference>
<organism evidence="3">
    <name type="scientific">Paenibacillus sp. AN1007</name>
    <dbReference type="NCBI Taxonomy" id="3151385"/>
    <lineage>
        <taxon>Bacteria</taxon>
        <taxon>Bacillati</taxon>
        <taxon>Bacillota</taxon>
        <taxon>Bacilli</taxon>
        <taxon>Bacillales</taxon>
        <taxon>Paenibacillaceae</taxon>
        <taxon>Paenibacillus</taxon>
    </lineage>
</organism>
<protein>
    <submittedName>
        <fullName evidence="3">HD domain-containing protein</fullName>
    </submittedName>
</protein>
<evidence type="ECO:0000256" key="1">
    <source>
        <dbReference type="SAM" id="MobiDB-lite"/>
    </source>
</evidence>
<dbReference type="Pfam" id="PF01966">
    <property type="entry name" value="HD"/>
    <property type="match status" value="1"/>
</dbReference>
<dbReference type="EMBL" id="CP159992">
    <property type="protein sequence ID" value="XCP97599.1"/>
    <property type="molecule type" value="Genomic_DNA"/>
</dbReference>
<proteinExistence type="predicted"/>
<dbReference type="InterPro" id="IPR003607">
    <property type="entry name" value="HD/PDEase_dom"/>
</dbReference>
<feature type="region of interest" description="Disordered" evidence="1">
    <location>
        <begin position="69"/>
        <end position="93"/>
    </location>
</feature>
<dbReference type="InterPro" id="IPR006675">
    <property type="entry name" value="HDIG_dom"/>
</dbReference>
<dbReference type="PANTHER" id="PTHR43155">
    <property type="entry name" value="CYCLIC DI-GMP PHOSPHODIESTERASE PA4108-RELATED"/>
    <property type="match status" value="1"/>
</dbReference>
<reference evidence="3" key="1">
    <citation type="submission" date="2024-05" db="EMBL/GenBank/DDBJ databases">
        <title>Draft genome assemblies of 36 bacteria isolated from hibernating arctic ground squirrels.</title>
        <authorList>
            <person name="McKee H."/>
            <person name="Mullen L."/>
            <person name="Drown D.M."/>
            <person name="Duddleston K.N."/>
        </authorList>
    </citation>
    <scope>NUCLEOTIDE SEQUENCE</scope>
    <source>
        <strain evidence="3">AN1007</strain>
    </source>
</reference>
<feature type="domain" description="HD-GYP" evidence="2">
    <location>
        <begin position="130"/>
        <end position="325"/>
    </location>
</feature>
<feature type="compositionally biased region" description="Low complexity" evidence="1">
    <location>
        <begin position="70"/>
        <end position="83"/>
    </location>
</feature>
<dbReference type="SMART" id="SM00471">
    <property type="entry name" value="HDc"/>
    <property type="match status" value="1"/>
</dbReference>